<protein>
    <submittedName>
        <fullName evidence="1">Uncharacterized protein</fullName>
    </submittedName>
</protein>
<proteinExistence type="predicted"/>
<accession>A0A0L0VJM2</accession>
<dbReference type="AlphaFoldDB" id="A0A0L0VJM2"/>
<evidence type="ECO:0000313" key="1">
    <source>
        <dbReference type="EMBL" id="KNE99219.1"/>
    </source>
</evidence>
<reference evidence="2" key="1">
    <citation type="submission" date="2014-03" db="EMBL/GenBank/DDBJ databases">
        <title>The Genome Sequence of Puccinia striiformis f. sp. tritici PST-78.</title>
        <authorList>
            <consortium name="The Broad Institute Genome Sequencing Platform"/>
            <person name="Cuomo C."/>
            <person name="Hulbert S."/>
            <person name="Chen X."/>
            <person name="Walker B."/>
            <person name="Young S.K."/>
            <person name="Zeng Q."/>
            <person name="Gargeya S."/>
            <person name="Fitzgerald M."/>
            <person name="Haas B."/>
            <person name="Abouelleil A."/>
            <person name="Alvarado L."/>
            <person name="Arachchi H.M."/>
            <person name="Berlin A.M."/>
            <person name="Chapman S.B."/>
            <person name="Goldberg J."/>
            <person name="Griggs A."/>
            <person name="Gujja S."/>
            <person name="Hansen M."/>
            <person name="Howarth C."/>
            <person name="Imamovic A."/>
            <person name="Larimer J."/>
            <person name="McCowan C."/>
            <person name="Montmayeur A."/>
            <person name="Murphy C."/>
            <person name="Neiman D."/>
            <person name="Pearson M."/>
            <person name="Priest M."/>
            <person name="Roberts A."/>
            <person name="Saif S."/>
            <person name="Shea T."/>
            <person name="Sisk P."/>
            <person name="Sykes S."/>
            <person name="Wortman J."/>
            <person name="Nusbaum C."/>
            <person name="Birren B."/>
        </authorList>
    </citation>
    <scope>NUCLEOTIDE SEQUENCE [LARGE SCALE GENOMIC DNA]</scope>
    <source>
        <strain evidence="2">race PST-78</strain>
    </source>
</reference>
<name>A0A0L0VJM2_9BASI</name>
<comment type="caution">
    <text evidence="1">The sequence shown here is derived from an EMBL/GenBank/DDBJ whole genome shotgun (WGS) entry which is preliminary data.</text>
</comment>
<organism evidence="1 2">
    <name type="scientific">Puccinia striiformis f. sp. tritici PST-78</name>
    <dbReference type="NCBI Taxonomy" id="1165861"/>
    <lineage>
        <taxon>Eukaryota</taxon>
        <taxon>Fungi</taxon>
        <taxon>Dikarya</taxon>
        <taxon>Basidiomycota</taxon>
        <taxon>Pucciniomycotina</taxon>
        <taxon>Pucciniomycetes</taxon>
        <taxon>Pucciniales</taxon>
        <taxon>Pucciniaceae</taxon>
        <taxon>Puccinia</taxon>
    </lineage>
</organism>
<keyword evidence="2" id="KW-1185">Reference proteome</keyword>
<evidence type="ECO:0000313" key="2">
    <source>
        <dbReference type="Proteomes" id="UP000054564"/>
    </source>
</evidence>
<dbReference type="OrthoDB" id="3046222at2759"/>
<dbReference type="Proteomes" id="UP000054564">
    <property type="component" value="Unassembled WGS sequence"/>
</dbReference>
<sequence length="213" mass="24403">MYCDNINQWIPVQLSWILGLSEEYYEIHFTVLFCQFMLPSISPAEREALATSIVNFSQVQQNGFVAAYCRVFGKISRTEALKKLKGCHEHFCQSIIRVQGNCQVLRADQVDAFVEMAMALIELDVDGRSHEERIDEMCCIFSNIQRWLDWWTMADVAAILFPSCRKMLEDFPDGHDGLPSSTNAQESMHRVYYMFSAGKKTMLKGMISSTLLS</sequence>
<gene>
    <name evidence="1" type="ORF">PSTG_07526</name>
</gene>
<dbReference type="EMBL" id="AJIL01000048">
    <property type="protein sequence ID" value="KNE99219.1"/>
    <property type="molecule type" value="Genomic_DNA"/>
</dbReference>